<gene>
    <name evidence="3" type="ORF">GJJ64_10700</name>
</gene>
<dbReference type="Proteomes" id="UP000462931">
    <property type="component" value="Unassembled WGS sequence"/>
</dbReference>
<feature type="chain" id="PRO_5029540792" evidence="1">
    <location>
        <begin position="20"/>
        <end position="331"/>
    </location>
</feature>
<dbReference type="Gene3D" id="3.60.21.70">
    <property type="entry name" value="PhoD-like phosphatase"/>
    <property type="match status" value="1"/>
</dbReference>
<dbReference type="PANTHER" id="PTHR33987:SF1">
    <property type="entry name" value="CALCINEURIN-LIKE METALLO-PHOSPHOESTERASE SUPERFAMILY PROTEIN"/>
    <property type="match status" value="1"/>
</dbReference>
<dbReference type="PANTHER" id="PTHR33987">
    <property type="entry name" value="CALCINEURIN-LIKE METALLO-PHOSPHOESTERASE SUPERFAMILY PROTEIN"/>
    <property type="match status" value="1"/>
</dbReference>
<evidence type="ECO:0000313" key="4">
    <source>
        <dbReference type="Proteomes" id="UP000462931"/>
    </source>
</evidence>
<dbReference type="InterPro" id="IPR038607">
    <property type="entry name" value="PhoD-like_sf"/>
</dbReference>
<dbReference type="InterPro" id="IPR029052">
    <property type="entry name" value="Metallo-depent_PP-like"/>
</dbReference>
<evidence type="ECO:0000259" key="2">
    <source>
        <dbReference type="Pfam" id="PF09423"/>
    </source>
</evidence>
<sequence>MKYSLAVILIASFAISIKAQTSKTQTFAFGSCNRETSPQPLWDVILKDQPNLWIWLGDNIYGDTHDMDVLKEKYQIQNDNPDYKRFAAKVSLIGTWDDHDYGKNDAGKYYPRKQESQQLALDFLKVPAESPVRKQEGIYSSHDYQVGSKRIQVILLDCRYHRDTLMQDGNKSYIPNVQGDILGQEQWTWLESQLSTNADAYIIGSSIQILSEEHPHEKWANFPSARKRLIDLLIKTKPNGVILLSGDRHIGEFSKTQIIGLNFPIYDITSSGLTNPASHIKAEHNPYRVGPLVNQKNYGLLEFKDKGKKLVVTMSLKGLETPVYHKEVVEF</sequence>
<dbReference type="InterPro" id="IPR018946">
    <property type="entry name" value="PhoD-like_MPP"/>
</dbReference>
<dbReference type="CDD" id="cd07389">
    <property type="entry name" value="MPP_PhoD"/>
    <property type="match status" value="1"/>
</dbReference>
<dbReference type="SUPFAM" id="SSF56300">
    <property type="entry name" value="Metallo-dependent phosphatases"/>
    <property type="match status" value="1"/>
</dbReference>
<comment type="caution">
    <text evidence="3">The sequence shown here is derived from an EMBL/GenBank/DDBJ whole genome shotgun (WGS) entry which is preliminary data.</text>
</comment>
<proteinExistence type="predicted"/>
<dbReference type="AlphaFoldDB" id="A0A7K0FP77"/>
<name>A0A7K0FP77_9SPHI</name>
<protein>
    <submittedName>
        <fullName evidence="3">Alkaline phosphatase family protein</fullName>
    </submittedName>
</protein>
<organism evidence="3 4">
    <name type="scientific">Pedobacter puniceum</name>
    <dbReference type="NCBI Taxonomy" id="2666136"/>
    <lineage>
        <taxon>Bacteria</taxon>
        <taxon>Pseudomonadati</taxon>
        <taxon>Bacteroidota</taxon>
        <taxon>Sphingobacteriia</taxon>
        <taxon>Sphingobacteriales</taxon>
        <taxon>Sphingobacteriaceae</taxon>
        <taxon>Pedobacter</taxon>
    </lineage>
</organism>
<dbReference type="EMBL" id="WKJI01000002">
    <property type="protein sequence ID" value="MRX47662.1"/>
    <property type="molecule type" value="Genomic_DNA"/>
</dbReference>
<evidence type="ECO:0000256" key="1">
    <source>
        <dbReference type="SAM" id="SignalP"/>
    </source>
</evidence>
<evidence type="ECO:0000313" key="3">
    <source>
        <dbReference type="EMBL" id="MRX47662.1"/>
    </source>
</evidence>
<keyword evidence="4" id="KW-1185">Reference proteome</keyword>
<feature type="signal peptide" evidence="1">
    <location>
        <begin position="1"/>
        <end position="19"/>
    </location>
</feature>
<feature type="domain" description="PhoD-like phosphatase metallophosphatase" evidence="2">
    <location>
        <begin position="40"/>
        <end position="252"/>
    </location>
</feature>
<dbReference type="RefSeq" id="WP_154287764.1">
    <property type="nucleotide sequence ID" value="NZ_WKJI01000002.1"/>
</dbReference>
<keyword evidence="1" id="KW-0732">Signal</keyword>
<accession>A0A7K0FP77</accession>
<reference evidence="3 4" key="1">
    <citation type="submission" date="2019-11" db="EMBL/GenBank/DDBJ databases">
        <authorList>
            <person name="Cheng Q."/>
            <person name="Yang Z."/>
        </authorList>
    </citation>
    <scope>NUCLEOTIDE SEQUENCE [LARGE SCALE GENOMIC DNA]</scope>
    <source>
        <strain evidence="3 4">HX-22-1</strain>
    </source>
</reference>
<dbReference type="Pfam" id="PF09423">
    <property type="entry name" value="PhoD"/>
    <property type="match status" value="1"/>
</dbReference>